<keyword evidence="2" id="KW-1133">Transmembrane helix</keyword>
<feature type="coiled-coil region" evidence="1">
    <location>
        <begin position="352"/>
        <end position="383"/>
    </location>
</feature>
<evidence type="ECO:0000313" key="5">
    <source>
        <dbReference type="Proteomes" id="UP001199816"/>
    </source>
</evidence>
<evidence type="ECO:0000313" key="4">
    <source>
        <dbReference type="EMBL" id="MCD2425569.1"/>
    </source>
</evidence>
<keyword evidence="2" id="KW-0472">Membrane</keyword>
<keyword evidence="1" id="KW-0175">Coiled coil</keyword>
<keyword evidence="2" id="KW-0812">Transmembrane</keyword>
<sequence length="536" mass="62065">MKKFVFLFIFYVPTLLLAQTDSLLHLLDVSIKKRPQFARIKEGRLDSLKEQINRNTNPEKSYSLYNQLFMEYKHYNLDTALEAAKRKNDIAGQLKNRQYQYESRMNIAEIMGKMGMYKKTFDIIDAIRKSDLDPQQWRYFFHLYHSICSLLLQNALSQEEKLYYKDLIKGYKDSLLQVTDPQSLDYQLIQNGKLLEAGQYNEALTLMTRCYQTPGRKEAERGAIAYGLSDIYEALGNAEQQKKYLAIAAIADIQGAVKSYIALRKLTVLLYQEGDLERAYTYIRCCMEDATFCKARFRMIEISEALPIIVATYDKKMKEEKDSLFKYLLLISALTLVLTLCIVFIYNQLKKISAAKQLIRNANEELTVINEALKEVNKKLSESDQVKETYIGYVFNLCSSYINKLENYRLTLHKKLKARQTDEALQITGSASLVTNELKEFFQNFDAVFLNIYPNFVDAFNALLKKEEQIIPRAGDILTPELRVFALMRLGVTDSSKIAGFLHYSPQTVYNYKLKIKNKLAVSKEEFAARMQQIGK</sequence>
<comment type="caution">
    <text evidence="4">The sequence shown here is derived from an EMBL/GenBank/DDBJ whole genome shotgun (WGS) entry which is preliminary data.</text>
</comment>
<organism evidence="4 5">
    <name type="scientific">Niabella pedocola</name>
    <dbReference type="NCBI Taxonomy" id="1752077"/>
    <lineage>
        <taxon>Bacteria</taxon>
        <taxon>Pseudomonadati</taxon>
        <taxon>Bacteroidota</taxon>
        <taxon>Chitinophagia</taxon>
        <taxon>Chitinophagales</taxon>
        <taxon>Chitinophagaceae</taxon>
        <taxon>Niabella</taxon>
    </lineage>
</organism>
<dbReference type="EMBL" id="JAJNEC010000007">
    <property type="protein sequence ID" value="MCD2425569.1"/>
    <property type="molecule type" value="Genomic_DNA"/>
</dbReference>
<accession>A0ABS8PXL6</accession>
<dbReference type="InterPro" id="IPR045957">
    <property type="entry name" value="DUF6377"/>
</dbReference>
<gene>
    <name evidence="4" type="ORF">LQ567_22485</name>
</gene>
<feature type="transmembrane region" description="Helical" evidence="2">
    <location>
        <begin position="324"/>
        <end position="346"/>
    </location>
</feature>
<dbReference type="Pfam" id="PF19904">
    <property type="entry name" value="DUF6377"/>
    <property type="match status" value="1"/>
</dbReference>
<evidence type="ECO:0000259" key="3">
    <source>
        <dbReference type="Pfam" id="PF19904"/>
    </source>
</evidence>
<feature type="domain" description="DUF6377" evidence="3">
    <location>
        <begin position="252"/>
        <end position="499"/>
    </location>
</feature>
<protein>
    <submittedName>
        <fullName evidence="4">Helix-turn-helix transcriptional regulator</fullName>
    </submittedName>
</protein>
<reference evidence="4 5" key="1">
    <citation type="submission" date="2021-11" db="EMBL/GenBank/DDBJ databases">
        <title>Genomic of Niabella pedocola.</title>
        <authorList>
            <person name="Wu T."/>
        </authorList>
    </citation>
    <scope>NUCLEOTIDE SEQUENCE [LARGE SCALE GENOMIC DNA]</scope>
    <source>
        <strain evidence="4 5">JCM 31011</strain>
    </source>
</reference>
<evidence type="ECO:0000256" key="1">
    <source>
        <dbReference type="SAM" id="Coils"/>
    </source>
</evidence>
<dbReference type="RefSeq" id="WP_231008098.1">
    <property type="nucleotide sequence ID" value="NZ_JAJNEC010000007.1"/>
</dbReference>
<evidence type="ECO:0000256" key="2">
    <source>
        <dbReference type="SAM" id="Phobius"/>
    </source>
</evidence>
<name>A0ABS8PXL6_9BACT</name>
<keyword evidence="5" id="KW-1185">Reference proteome</keyword>
<proteinExistence type="predicted"/>
<dbReference type="Proteomes" id="UP001199816">
    <property type="component" value="Unassembled WGS sequence"/>
</dbReference>